<dbReference type="Gene3D" id="1.10.1740.10">
    <property type="match status" value="1"/>
</dbReference>
<dbReference type="Pfam" id="PF08281">
    <property type="entry name" value="Sigma70_r4_2"/>
    <property type="match status" value="1"/>
</dbReference>
<dbReference type="PANTHER" id="PTHR43133:SF46">
    <property type="entry name" value="RNA POLYMERASE SIGMA-70 FACTOR ECF SUBFAMILY"/>
    <property type="match status" value="1"/>
</dbReference>
<dbReference type="InterPro" id="IPR013249">
    <property type="entry name" value="RNA_pol_sigma70_r4_t2"/>
</dbReference>
<dbReference type="SUPFAM" id="SSF88659">
    <property type="entry name" value="Sigma3 and sigma4 domains of RNA polymerase sigma factors"/>
    <property type="match status" value="1"/>
</dbReference>
<dbReference type="PANTHER" id="PTHR43133">
    <property type="entry name" value="RNA POLYMERASE ECF-TYPE SIGMA FACTO"/>
    <property type="match status" value="1"/>
</dbReference>
<organism evidence="8 9">
    <name type="scientific">Bacteroides eggerthii</name>
    <dbReference type="NCBI Taxonomy" id="28111"/>
    <lineage>
        <taxon>Bacteria</taxon>
        <taxon>Pseudomonadati</taxon>
        <taxon>Bacteroidota</taxon>
        <taxon>Bacteroidia</taxon>
        <taxon>Bacteroidales</taxon>
        <taxon>Bacteroidaceae</taxon>
        <taxon>Bacteroides</taxon>
    </lineage>
</organism>
<feature type="domain" description="RNA polymerase sigma-70 region 2" evidence="6">
    <location>
        <begin position="17"/>
        <end position="83"/>
    </location>
</feature>
<evidence type="ECO:0000256" key="5">
    <source>
        <dbReference type="SAM" id="Phobius"/>
    </source>
</evidence>
<dbReference type="CDD" id="cd06171">
    <property type="entry name" value="Sigma70_r4"/>
    <property type="match status" value="1"/>
</dbReference>
<keyword evidence="5" id="KW-0472">Membrane</keyword>
<dbReference type="InterPro" id="IPR036388">
    <property type="entry name" value="WH-like_DNA-bd_sf"/>
</dbReference>
<dbReference type="InterPro" id="IPR014327">
    <property type="entry name" value="RNA_pol_sigma70_bacteroid"/>
</dbReference>
<comment type="caution">
    <text evidence="8">The sequence shown here is derived from an EMBL/GenBank/DDBJ whole genome shotgun (WGS) entry which is preliminary data.</text>
</comment>
<keyword evidence="4" id="KW-0804">Transcription</keyword>
<dbReference type="InterPro" id="IPR013324">
    <property type="entry name" value="RNA_pol_sigma_r3/r4-like"/>
</dbReference>
<evidence type="ECO:0000313" key="9">
    <source>
        <dbReference type="Proteomes" id="UP001228403"/>
    </source>
</evidence>
<reference evidence="9" key="1">
    <citation type="submission" date="2023-07" db="EMBL/GenBank/DDBJ databases">
        <title>Identification and characterization of horizontal gene transfer across gut microbiota members of farm animals based on homology search.</title>
        <authorList>
            <person name="Schwarzerova J."/>
            <person name="Nykrynova M."/>
            <person name="Jureckova K."/>
            <person name="Cejkova D."/>
            <person name="Rychlik I."/>
        </authorList>
    </citation>
    <scope>NUCLEOTIDE SEQUENCE [LARGE SCALE GENOMIC DNA]</scope>
    <source>
        <strain evidence="9">ET4</strain>
    </source>
</reference>
<dbReference type="InterPro" id="IPR039425">
    <property type="entry name" value="RNA_pol_sigma-70-like"/>
</dbReference>
<evidence type="ECO:0000313" key="8">
    <source>
        <dbReference type="EMBL" id="MDM8145090.1"/>
    </source>
</evidence>
<keyword evidence="3" id="KW-0731">Sigma factor</keyword>
<feature type="domain" description="RNA polymerase sigma factor 70 region 4 type 2" evidence="7">
    <location>
        <begin position="115"/>
        <end position="165"/>
    </location>
</feature>
<dbReference type="Pfam" id="PF04542">
    <property type="entry name" value="Sigma70_r2"/>
    <property type="match status" value="1"/>
</dbReference>
<keyword evidence="2" id="KW-0805">Transcription regulation</keyword>
<dbReference type="EMBL" id="JAUDCF010000005">
    <property type="protein sequence ID" value="MDM8145090.1"/>
    <property type="molecule type" value="Genomic_DNA"/>
</dbReference>
<dbReference type="InterPro" id="IPR013325">
    <property type="entry name" value="RNA_pol_sigma_r2"/>
</dbReference>
<proteinExistence type="inferred from homology"/>
<evidence type="ECO:0000256" key="3">
    <source>
        <dbReference type="ARBA" id="ARBA00023082"/>
    </source>
</evidence>
<dbReference type="NCBIfam" id="TIGR02985">
    <property type="entry name" value="Sig70_bacteroi1"/>
    <property type="match status" value="1"/>
</dbReference>
<gene>
    <name evidence="8" type="ORF">QUW02_03965</name>
</gene>
<keyword evidence="5" id="KW-0812">Transmembrane</keyword>
<dbReference type="InterPro" id="IPR007627">
    <property type="entry name" value="RNA_pol_sigma70_r2"/>
</dbReference>
<name>A0ABT7U3N8_9BACE</name>
<sequence length="191" mass="22698">MPVRTKANRKEKFETYFKEYYPRLCSIAYGYIPDTESCEDVVQEAFIAMWEKGKDSLPENEFYAYLVRSVRNGCISYLRKNKKELILSIEDHKPGMEPQTEHPETEQQAHPEDLLNEIMKILPERCREIFLMSKLHAMKYREIAQKLNLSEKTVENQMGKAIKLLRQYTAGRPLPFLLTFLLFELFIHLWQ</sequence>
<evidence type="ECO:0000256" key="1">
    <source>
        <dbReference type="ARBA" id="ARBA00010641"/>
    </source>
</evidence>
<accession>A0ABT7U3N8</accession>
<evidence type="ECO:0000259" key="7">
    <source>
        <dbReference type="Pfam" id="PF08281"/>
    </source>
</evidence>
<feature type="transmembrane region" description="Helical" evidence="5">
    <location>
        <begin position="173"/>
        <end position="190"/>
    </location>
</feature>
<evidence type="ECO:0000256" key="2">
    <source>
        <dbReference type="ARBA" id="ARBA00023015"/>
    </source>
</evidence>
<evidence type="ECO:0000259" key="6">
    <source>
        <dbReference type="Pfam" id="PF04542"/>
    </source>
</evidence>
<evidence type="ECO:0000256" key="4">
    <source>
        <dbReference type="ARBA" id="ARBA00023163"/>
    </source>
</evidence>
<dbReference type="Proteomes" id="UP001228403">
    <property type="component" value="Unassembled WGS sequence"/>
</dbReference>
<dbReference type="NCBIfam" id="TIGR02937">
    <property type="entry name" value="sigma70-ECF"/>
    <property type="match status" value="1"/>
</dbReference>
<keyword evidence="9" id="KW-1185">Reference proteome</keyword>
<dbReference type="InterPro" id="IPR014284">
    <property type="entry name" value="RNA_pol_sigma-70_dom"/>
</dbReference>
<dbReference type="SUPFAM" id="SSF88946">
    <property type="entry name" value="Sigma2 domain of RNA polymerase sigma factors"/>
    <property type="match status" value="1"/>
</dbReference>
<keyword evidence="5" id="KW-1133">Transmembrane helix</keyword>
<dbReference type="Gene3D" id="1.10.10.10">
    <property type="entry name" value="Winged helix-like DNA-binding domain superfamily/Winged helix DNA-binding domain"/>
    <property type="match status" value="1"/>
</dbReference>
<protein>
    <submittedName>
        <fullName evidence="8">RNA polymerase sigma-70 factor</fullName>
    </submittedName>
</protein>
<comment type="similarity">
    <text evidence="1">Belongs to the sigma-70 factor family. ECF subfamily.</text>
</comment>